<dbReference type="Proteomes" id="UP001165652">
    <property type="component" value="Unassembled WGS sequence"/>
</dbReference>
<proteinExistence type="predicted"/>
<accession>A0ABT5J9S3</accession>
<reference evidence="1" key="1">
    <citation type="journal article" date="2023" name="Microbiol Resour">
        <title>Genome Sequences of Rhodoplanes serenus and Two Thermotolerant Strains, Rhodoplanes tepidamans and 'Rhodoplanes cryptolactis,' Further Refine the Genus.</title>
        <authorList>
            <person name="Rayyan A.A."/>
            <person name="Kyndt J.A."/>
        </authorList>
    </citation>
    <scope>NUCLEOTIDE SEQUENCE</scope>
    <source>
        <strain evidence="1">DSM 9987</strain>
    </source>
</reference>
<dbReference type="RefSeq" id="WP_272777189.1">
    <property type="nucleotide sequence ID" value="NZ_JAQQLI010000015.1"/>
</dbReference>
<evidence type="ECO:0000313" key="1">
    <source>
        <dbReference type="EMBL" id="MDC7786344.1"/>
    </source>
</evidence>
<keyword evidence="2" id="KW-1185">Reference proteome</keyword>
<gene>
    <name evidence="1" type="ORF">PQJ73_11695</name>
</gene>
<name>A0ABT5J9S3_RHOTP</name>
<reference evidence="1" key="2">
    <citation type="submission" date="2023-02" db="EMBL/GenBank/DDBJ databases">
        <authorList>
            <person name="Rayyan A."/>
            <person name="Meyer T."/>
            <person name="Kyndt J.A."/>
        </authorList>
    </citation>
    <scope>NUCLEOTIDE SEQUENCE</scope>
    <source>
        <strain evidence="1">DSM 9987</strain>
    </source>
</reference>
<evidence type="ECO:0000313" key="2">
    <source>
        <dbReference type="Proteomes" id="UP001165652"/>
    </source>
</evidence>
<dbReference type="EMBL" id="JAQQLI010000015">
    <property type="protein sequence ID" value="MDC7786344.1"/>
    <property type="molecule type" value="Genomic_DNA"/>
</dbReference>
<organism evidence="1 2">
    <name type="scientific">Rhodoplanes tepidamans</name>
    <name type="common">Rhodoplanes cryptolactis</name>
    <dbReference type="NCBI Taxonomy" id="200616"/>
    <lineage>
        <taxon>Bacteria</taxon>
        <taxon>Pseudomonadati</taxon>
        <taxon>Pseudomonadota</taxon>
        <taxon>Alphaproteobacteria</taxon>
        <taxon>Hyphomicrobiales</taxon>
        <taxon>Nitrobacteraceae</taxon>
        <taxon>Rhodoplanes</taxon>
    </lineage>
</organism>
<sequence>MTDSFSFRSPTAVAVTLALAWTALLTLVFAPGPAAPAAGLEEPPMVSAAAVLGERAHGPNYRVEDTVRSDGFLQVFGLETPFGRYRVEGRDMLEMRLRELAALATLERMNRSSVFVESAARAAMKPIGLATGLIRDPAGTLDRTMTGVGEVFTRMGSTLSNIGHSPDRPAASALGIAAAKREIAWRLGVDPYTDFTPLSDAMTQVARVTALGNLSVGAAFSAIPGAAGTAVSAGKATADLGLMVRDKTPAELRDANRARLAAMRISAEATAAFLDTTVFTPADQTAIVAALARLDGVGGRELFVARAAQAPSRELAWFMRKRIEMIAAHHETVERLADFVDVRDFPLNRSRGGKLVAIMICDVLAWTGPANDLVAVIDQDVKQRRLGSGVELRLSGTVTPLAGRSLREHGWTVVERAPH</sequence>
<comment type="caution">
    <text evidence="1">The sequence shown here is derived from an EMBL/GenBank/DDBJ whole genome shotgun (WGS) entry which is preliminary data.</text>
</comment>
<protein>
    <submittedName>
        <fullName evidence="1">Uncharacterized protein</fullName>
    </submittedName>
</protein>